<gene>
    <name evidence="1" type="ORF">SFOMI_0975</name>
</gene>
<evidence type="ECO:0000313" key="2">
    <source>
        <dbReference type="Proteomes" id="UP000221538"/>
    </source>
</evidence>
<comment type="caution">
    <text evidence="1">The sequence shown here is derived from an EMBL/GenBank/DDBJ whole genome shotgun (WGS) entry which is preliminary data.</text>
</comment>
<dbReference type="Proteomes" id="UP000221538">
    <property type="component" value="Unassembled WGS sequence"/>
</dbReference>
<organism evidence="1 2">
    <name type="scientific">Sphingobium fuliginis (strain ATCC 27551)</name>
    <dbReference type="NCBI Taxonomy" id="336203"/>
    <lineage>
        <taxon>Bacteria</taxon>
        <taxon>Pseudomonadati</taxon>
        <taxon>Pseudomonadota</taxon>
        <taxon>Alphaproteobacteria</taxon>
        <taxon>Sphingomonadales</taxon>
        <taxon>Sphingomonadaceae</taxon>
        <taxon>Sphingobium</taxon>
    </lineage>
</organism>
<protein>
    <submittedName>
        <fullName evidence="1">Uncharacterized protein</fullName>
    </submittedName>
</protein>
<dbReference type="EMBL" id="BEWI01000030">
    <property type="protein sequence ID" value="GAY20451.1"/>
    <property type="molecule type" value="Genomic_DNA"/>
</dbReference>
<sequence>MGLAAAERGLELNDWLTALAGKALGNLREKHRHTFGDEGALVERDGILVFAAGLA</sequence>
<reference evidence="1 2" key="1">
    <citation type="journal article" date="2013" name="Biodegradation">
        <title>Occurrence of 4-tert-butylphenol (4-t-BP) biodegradation in an aquatic sample caused by the presence of Spirodela polyrrhiza and isolation of a 4-t-BP-utilizing bacterium.</title>
        <authorList>
            <person name="Ogata Y."/>
            <person name="Toyama T."/>
            <person name="Yu N."/>
            <person name="Wang X."/>
            <person name="Sei K."/>
            <person name="Ike M."/>
        </authorList>
    </citation>
    <scope>NUCLEOTIDE SEQUENCE [LARGE SCALE GENOMIC DNA]</scope>
    <source>
        <strain evidence="1 2">OMI</strain>
    </source>
</reference>
<proteinExistence type="predicted"/>
<accession>A0A292ZC39</accession>
<dbReference type="AlphaFoldDB" id="A0A292ZC39"/>
<name>A0A292ZC39_SPHSA</name>
<evidence type="ECO:0000313" key="1">
    <source>
        <dbReference type="EMBL" id="GAY20451.1"/>
    </source>
</evidence>
<reference evidence="1 2" key="2">
    <citation type="journal article" date="2013" name="Environ. Sci. Technol.">
        <title>The 4-tert-butylphenol-utilizing bacterium Sphingobium fuliginis OMI can degrade bisphenols via phenolic ring hydroxylation and meta-cleavage pathway.</title>
        <authorList>
            <person name="Ogata Y."/>
            <person name="Goda S."/>
            <person name="Toyama T."/>
            <person name="Sei K."/>
            <person name="Ike M."/>
        </authorList>
    </citation>
    <scope>NUCLEOTIDE SEQUENCE [LARGE SCALE GENOMIC DNA]</scope>
    <source>
        <strain evidence="1 2">OMI</strain>
    </source>
</reference>